<dbReference type="Proteomes" id="UP000662857">
    <property type="component" value="Chromosome"/>
</dbReference>
<reference evidence="4" key="1">
    <citation type="submission" date="2021-02" db="EMBL/GenBank/DDBJ databases">
        <title>Natrosporangium hydrolyticum gen. nov., sp. nov, a haloalkaliphilic actinobacterium from a soda solonchak soil.</title>
        <authorList>
            <person name="Sorokin D.Y."/>
            <person name="Khijniak T.V."/>
            <person name="Zakharycheva A.P."/>
            <person name="Boueva O.V."/>
            <person name="Ariskina E.V."/>
            <person name="Hahnke R.L."/>
            <person name="Bunk B."/>
            <person name="Sproer C."/>
            <person name="Schumann P."/>
            <person name="Evtushenko L.I."/>
            <person name="Kublanov I.V."/>
        </authorList>
    </citation>
    <scope>NUCLEOTIDE SEQUENCE</scope>
    <source>
        <strain evidence="4">DSM 106523</strain>
    </source>
</reference>
<gene>
    <name evidence="4" type="ORF">JQS43_19460</name>
</gene>
<sequence>MALPDSDPDGFRVRPAHASDLPWLAEFEVTIARASFGVEAVTDPAVHSRRVSAALGRPGELTLVAAESAGPTVGWAWLSRRTNAMTGAEYGNFRSLAVADHPQRTAIGERLLAAVLDHCRSNEISEVVGRVHATNLPMRTLYRAFGFEPVHLTVRRRLSWADPA</sequence>
<dbReference type="PANTHER" id="PTHR43877">
    <property type="entry name" value="AMINOALKYLPHOSPHONATE N-ACETYLTRANSFERASE-RELATED-RELATED"/>
    <property type="match status" value="1"/>
</dbReference>
<dbReference type="InterPro" id="IPR050832">
    <property type="entry name" value="Bact_Acetyltransf"/>
</dbReference>
<dbReference type="Gene3D" id="3.40.630.30">
    <property type="match status" value="1"/>
</dbReference>
<name>A0A895YHV4_9ACTN</name>
<keyword evidence="2" id="KW-0012">Acyltransferase</keyword>
<dbReference type="GO" id="GO:0016747">
    <property type="term" value="F:acyltransferase activity, transferring groups other than amino-acyl groups"/>
    <property type="evidence" value="ECO:0007669"/>
    <property type="project" value="InterPro"/>
</dbReference>
<dbReference type="CDD" id="cd04301">
    <property type="entry name" value="NAT_SF"/>
    <property type="match status" value="1"/>
</dbReference>
<dbReference type="KEGG" id="nhy:JQS43_19460"/>
<protein>
    <submittedName>
        <fullName evidence="4">GNAT family N-acetyltransferase</fullName>
    </submittedName>
</protein>
<organism evidence="4 5">
    <name type="scientific">Natronosporangium hydrolyticum</name>
    <dbReference type="NCBI Taxonomy" id="2811111"/>
    <lineage>
        <taxon>Bacteria</taxon>
        <taxon>Bacillati</taxon>
        <taxon>Actinomycetota</taxon>
        <taxon>Actinomycetes</taxon>
        <taxon>Micromonosporales</taxon>
        <taxon>Micromonosporaceae</taxon>
        <taxon>Natronosporangium</taxon>
    </lineage>
</organism>
<keyword evidence="5" id="KW-1185">Reference proteome</keyword>
<dbReference type="RefSeq" id="WP_239675833.1">
    <property type="nucleotide sequence ID" value="NZ_CP070499.1"/>
</dbReference>
<dbReference type="InterPro" id="IPR000182">
    <property type="entry name" value="GNAT_dom"/>
</dbReference>
<dbReference type="SUPFAM" id="SSF55729">
    <property type="entry name" value="Acyl-CoA N-acyltransferases (Nat)"/>
    <property type="match status" value="1"/>
</dbReference>
<evidence type="ECO:0000259" key="3">
    <source>
        <dbReference type="PROSITE" id="PS51186"/>
    </source>
</evidence>
<dbReference type="PROSITE" id="PS51186">
    <property type="entry name" value="GNAT"/>
    <property type="match status" value="1"/>
</dbReference>
<dbReference type="Pfam" id="PF13673">
    <property type="entry name" value="Acetyltransf_10"/>
    <property type="match status" value="1"/>
</dbReference>
<proteinExistence type="predicted"/>
<evidence type="ECO:0000313" key="5">
    <source>
        <dbReference type="Proteomes" id="UP000662857"/>
    </source>
</evidence>
<keyword evidence="1" id="KW-0808">Transferase</keyword>
<dbReference type="InterPro" id="IPR016181">
    <property type="entry name" value="Acyl_CoA_acyltransferase"/>
</dbReference>
<evidence type="ECO:0000313" key="4">
    <source>
        <dbReference type="EMBL" id="QSB13730.1"/>
    </source>
</evidence>
<dbReference type="AlphaFoldDB" id="A0A895YHV4"/>
<feature type="domain" description="N-acetyltransferase" evidence="3">
    <location>
        <begin position="11"/>
        <end position="164"/>
    </location>
</feature>
<dbReference type="EMBL" id="CP070499">
    <property type="protein sequence ID" value="QSB13730.1"/>
    <property type="molecule type" value="Genomic_DNA"/>
</dbReference>
<accession>A0A895YHV4</accession>
<evidence type="ECO:0000256" key="2">
    <source>
        <dbReference type="ARBA" id="ARBA00023315"/>
    </source>
</evidence>
<evidence type="ECO:0000256" key="1">
    <source>
        <dbReference type="ARBA" id="ARBA00022679"/>
    </source>
</evidence>